<evidence type="ECO:0008006" key="14">
    <source>
        <dbReference type="Google" id="ProtNLM"/>
    </source>
</evidence>
<dbReference type="PROSITE" id="PS50016">
    <property type="entry name" value="ZF_PHD_2"/>
    <property type="match status" value="1"/>
</dbReference>
<dbReference type="InterPro" id="IPR019786">
    <property type="entry name" value="Zinc_finger_PHD-type_CS"/>
</dbReference>
<dbReference type="PANTHER" id="PTHR45915:SF6">
    <property type="entry name" value="E3 UBIQUITIN-PROTEIN LIGASE TRIM33"/>
    <property type="match status" value="1"/>
</dbReference>
<dbReference type="InterPro" id="IPR019787">
    <property type="entry name" value="Znf_PHD-finger"/>
</dbReference>
<dbReference type="SUPFAM" id="SSF57903">
    <property type="entry name" value="FYVE/PHD zinc finger"/>
    <property type="match status" value="1"/>
</dbReference>
<dbReference type="GO" id="GO:0008270">
    <property type="term" value="F:zinc ion binding"/>
    <property type="evidence" value="ECO:0007669"/>
    <property type="project" value="UniProtKB-KW"/>
</dbReference>
<dbReference type="GO" id="GO:0005634">
    <property type="term" value="C:nucleus"/>
    <property type="evidence" value="ECO:0007669"/>
    <property type="project" value="UniProtKB-SubCell"/>
</dbReference>
<evidence type="ECO:0000313" key="13">
    <source>
        <dbReference type="Proteomes" id="UP000004810"/>
    </source>
</evidence>
<evidence type="ECO:0000256" key="9">
    <source>
        <dbReference type="PROSITE-ProRule" id="PRU00146"/>
    </source>
</evidence>
<evidence type="ECO:0000256" key="8">
    <source>
        <dbReference type="PROSITE-ProRule" id="PRU00035"/>
    </source>
</evidence>
<evidence type="ECO:0000256" key="5">
    <source>
        <dbReference type="ARBA" id="ARBA00023054"/>
    </source>
</evidence>
<keyword evidence="6 8" id="KW-0103">Bromodomain</keyword>
<accession>J9EUI1</accession>
<evidence type="ECO:0000256" key="3">
    <source>
        <dbReference type="ARBA" id="ARBA00022771"/>
    </source>
</evidence>
<dbReference type="InterPro" id="IPR001965">
    <property type="entry name" value="Znf_PHD"/>
</dbReference>
<keyword evidence="3 9" id="KW-0863">Zinc-finger</keyword>
<protein>
    <recommendedName>
        <fullName evidence="14">E3 ubiquitin-protein ligase TRIM33</fullName>
    </recommendedName>
</protein>
<evidence type="ECO:0000256" key="6">
    <source>
        <dbReference type="ARBA" id="ARBA00023117"/>
    </source>
</evidence>
<dbReference type="InterPro" id="IPR036427">
    <property type="entry name" value="Bromodomain-like_sf"/>
</dbReference>
<keyword evidence="4" id="KW-0862">Zinc</keyword>
<reference evidence="13" key="1">
    <citation type="submission" date="2012-08" db="EMBL/GenBank/DDBJ databases">
        <title>The Genome Sequence of Wuchereria bancrofti.</title>
        <authorList>
            <person name="Nutman T.B."/>
            <person name="Fink D.L."/>
            <person name="Russ C."/>
            <person name="Young S."/>
            <person name="Zeng Q."/>
            <person name="Koehrsen M."/>
            <person name="Alvarado L."/>
            <person name="Berlin A."/>
            <person name="Chapman S.B."/>
            <person name="Chen Z."/>
            <person name="Freedman E."/>
            <person name="Gellesch M."/>
            <person name="Goldberg J."/>
            <person name="Griggs A."/>
            <person name="Gujja S."/>
            <person name="Heilman E.R."/>
            <person name="Heiman D."/>
            <person name="Hepburn T."/>
            <person name="Howarth C."/>
            <person name="Jen D."/>
            <person name="Larson L."/>
            <person name="Lewis B."/>
            <person name="Mehta T."/>
            <person name="Park D."/>
            <person name="Pearson M."/>
            <person name="Roberts A."/>
            <person name="Saif S."/>
            <person name="Shea T."/>
            <person name="Shenoy N."/>
            <person name="Sisk P."/>
            <person name="Stolte C."/>
            <person name="Sykes S."/>
            <person name="Walk T."/>
            <person name="White J."/>
            <person name="Yandava C."/>
            <person name="Haas B."/>
            <person name="Henn M.R."/>
            <person name="Nusbaum C."/>
            <person name="Birren B."/>
        </authorList>
    </citation>
    <scope>NUCLEOTIDE SEQUENCE [LARGE SCALE GENOMIC DNA]</scope>
    <source>
        <strain evidence="13">NA</strain>
    </source>
</reference>
<dbReference type="GO" id="GO:0000785">
    <property type="term" value="C:chromatin"/>
    <property type="evidence" value="ECO:0007669"/>
    <property type="project" value="TreeGrafter"/>
</dbReference>
<gene>
    <name evidence="12" type="ORF">WUBG_08305</name>
</gene>
<dbReference type="Proteomes" id="UP000004810">
    <property type="component" value="Unassembled WGS sequence"/>
</dbReference>
<keyword evidence="5" id="KW-0175">Coiled coil</keyword>
<dbReference type="InterPro" id="IPR011011">
    <property type="entry name" value="Znf_FYVE_PHD"/>
</dbReference>
<organism evidence="12 13">
    <name type="scientific">Wuchereria bancrofti</name>
    <dbReference type="NCBI Taxonomy" id="6293"/>
    <lineage>
        <taxon>Eukaryota</taxon>
        <taxon>Metazoa</taxon>
        <taxon>Ecdysozoa</taxon>
        <taxon>Nematoda</taxon>
        <taxon>Chromadorea</taxon>
        <taxon>Rhabditida</taxon>
        <taxon>Spirurina</taxon>
        <taxon>Spiruromorpha</taxon>
        <taxon>Filarioidea</taxon>
        <taxon>Onchocercidae</taxon>
        <taxon>Wuchereria</taxon>
    </lineage>
</organism>
<evidence type="ECO:0000256" key="2">
    <source>
        <dbReference type="ARBA" id="ARBA00022723"/>
    </source>
</evidence>
<evidence type="ECO:0000259" key="10">
    <source>
        <dbReference type="PROSITE" id="PS50014"/>
    </source>
</evidence>
<dbReference type="Gene3D" id="1.20.920.10">
    <property type="entry name" value="Bromodomain-like"/>
    <property type="match status" value="1"/>
</dbReference>
<dbReference type="InterPro" id="IPR001487">
    <property type="entry name" value="Bromodomain"/>
</dbReference>
<evidence type="ECO:0000256" key="1">
    <source>
        <dbReference type="ARBA" id="ARBA00004123"/>
    </source>
</evidence>
<comment type="subcellular location">
    <subcellularLocation>
        <location evidence="1">Nucleus</location>
    </subcellularLocation>
</comment>
<dbReference type="SUPFAM" id="SSF47370">
    <property type="entry name" value="Bromodomain"/>
    <property type="match status" value="1"/>
</dbReference>
<dbReference type="AlphaFoldDB" id="J9EUI1"/>
<dbReference type="PANTHER" id="PTHR45915">
    <property type="entry name" value="TRANSCRIPTION INTERMEDIARY FACTOR"/>
    <property type="match status" value="1"/>
</dbReference>
<sequence length="383" mass="42559">MQTSRLNIANPLPITSSNSVPTFSFSSAVQTIPSSVVTADIQPADSLNNSIVCTQNDGTPAQHDRSGVCFNSPVLNLGITPATQQKCAPISSGTSVSTCISSPPPKDPEPAPLKITLDQIKMSSSKQMRTGNEQQFQGLADNDESRWDDYCYVCQQGCDEKTGSLGCCARCPRVFHNICHIPAIKEQMENLPDEWACSLCIEAEPLHENSVTIGQRERLLCSKVLLSCYEKHLDVEPFCQPVPRTVVSYHVIIKQPMDFSTVARRLREKAKDAFTNVAQFIQCMNLVFENCSTFNAPGDEVAKAGRSVYQIYSRAVKEYLPCMKSQVWLYVNRYSENRHAGLMQKEQNAQASSSTVRVHETSEEPVVKKFRKEVKSEFSEIAT</sequence>
<dbReference type="SMART" id="SM00249">
    <property type="entry name" value="PHD"/>
    <property type="match status" value="1"/>
</dbReference>
<dbReference type="CDD" id="cd15541">
    <property type="entry name" value="PHD_TIF1_like"/>
    <property type="match status" value="1"/>
</dbReference>
<comment type="caution">
    <text evidence="12">The sequence shown here is derived from an EMBL/GenBank/DDBJ whole genome shotgun (WGS) entry which is preliminary data.</text>
</comment>
<proteinExistence type="predicted"/>
<dbReference type="SMART" id="SM00297">
    <property type="entry name" value="BROMO"/>
    <property type="match status" value="1"/>
</dbReference>
<name>J9EUI1_WUCBA</name>
<feature type="domain" description="PHD-type" evidence="11">
    <location>
        <begin position="148"/>
        <end position="203"/>
    </location>
</feature>
<dbReference type="EMBL" id="ADBV01004197">
    <property type="protein sequence ID" value="EJW80787.1"/>
    <property type="molecule type" value="Genomic_DNA"/>
</dbReference>
<evidence type="ECO:0000313" key="12">
    <source>
        <dbReference type="EMBL" id="EJW80787.1"/>
    </source>
</evidence>
<evidence type="ECO:0000259" key="11">
    <source>
        <dbReference type="PROSITE" id="PS50016"/>
    </source>
</evidence>
<keyword evidence="7" id="KW-0539">Nucleus</keyword>
<dbReference type="PROSITE" id="PS50014">
    <property type="entry name" value="BROMODOMAIN_2"/>
    <property type="match status" value="1"/>
</dbReference>
<keyword evidence="2" id="KW-0479">Metal-binding</keyword>
<dbReference type="Gene3D" id="3.30.40.10">
    <property type="entry name" value="Zinc/RING finger domain, C3HC4 (zinc finger)"/>
    <property type="match status" value="1"/>
</dbReference>
<feature type="domain" description="Bromo" evidence="10">
    <location>
        <begin position="230"/>
        <end position="302"/>
    </location>
</feature>
<dbReference type="Pfam" id="PF00439">
    <property type="entry name" value="Bromodomain"/>
    <property type="match status" value="1"/>
</dbReference>
<evidence type="ECO:0000256" key="7">
    <source>
        <dbReference type="ARBA" id="ARBA00023242"/>
    </source>
</evidence>
<dbReference type="InterPro" id="IPR013083">
    <property type="entry name" value="Znf_RING/FYVE/PHD"/>
</dbReference>
<dbReference type="PROSITE" id="PS01359">
    <property type="entry name" value="ZF_PHD_1"/>
    <property type="match status" value="1"/>
</dbReference>
<evidence type="ECO:0000256" key="4">
    <source>
        <dbReference type="ARBA" id="ARBA00022833"/>
    </source>
</evidence>